<dbReference type="GO" id="GO:0016747">
    <property type="term" value="F:acyltransferase activity, transferring groups other than amino-acyl groups"/>
    <property type="evidence" value="ECO:0007669"/>
    <property type="project" value="TreeGrafter"/>
</dbReference>
<dbReference type="Proteomes" id="UP001189122">
    <property type="component" value="Unassembled WGS sequence"/>
</dbReference>
<protein>
    <submittedName>
        <fullName evidence="5">Uncharacterized protein</fullName>
    </submittedName>
</protein>
<dbReference type="Pfam" id="PF02458">
    <property type="entry name" value="Transferase"/>
    <property type="match status" value="2"/>
</dbReference>
<dbReference type="InterPro" id="IPR023213">
    <property type="entry name" value="CAT-like_dom_sf"/>
</dbReference>
<evidence type="ECO:0000256" key="3">
    <source>
        <dbReference type="ARBA" id="ARBA00023315"/>
    </source>
</evidence>
<dbReference type="PANTHER" id="PTHR31642:SF189">
    <property type="entry name" value="ACYLTRANSFERASE GLAUCE"/>
    <property type="match status" value="1"/>
</dbReference>
<sequence>MAALRDLRVTILRSSILRPPENVERRLIFLSNIDQQLDFNRLESAMEELLVSSYDFLAGRLSWDESEARWELDCNGAGVGFVEAASELTLPELGDLELPNPVLSQLVAGKADAMDIEDRPLFVIRLTAFKCGAFAMGISNSHATFDGVGFRTFMENLAALAAAKPWRFRHSKTAACYRYQLSRVGPERTALPLRRHRLQRRRRPSLALQGAGRWRRGSGQDVDGALRGGHPERLRPPLPRSFTGNAVLSAYSGMTHRELREEPFGRVVEVVREGSARMDEDYVRSAIDWGQLYKGFPRGDVLISSWWRLGLDEVEFRGGRPCVARSRPGGARLGTTPPGAIPRFERFFYDFL</sequence>
<keyword evidence="6" id="KW-1185">Reference proteome</keyword>
<name>A0A7I8IRF2_SPIIN</name>
<organism evidence="5">
    <name type="scientific">Spirodela intermedia</name>
    <name type="common">Intermediate duckweed</name>
    <dbReference type="NCBI Taxonomy" id="51605"/>
    <lineage>
        <taxon>Eukaryota</taxon>
        <taxon>Viridiplantae</taxon>
        <taxon>Streptophyta</taxon>
        <taxon>Embryophyta</taxon>
        <taxon>Tracheophyta</taxon>
        <taxon>Spermatophyta</taxon>
        <taxon>Magnoliopsida</taxon>
        <taxon>Liliopsida</taxon>
        <taxon>Araceae</taxon>
        <taxon>Lemnoideae</taxon>
        <taxon>Spirodela</taxon>
    </lineage>
</organism>
<reference evidence="5 6" key="1">
    <citation type="submission" date="2019-12" db="EMBL/GenBank/DDBJ databases">
        <authorList>
            <person name="Scholz U."/>
            <person name="Mascher M."/>
            <person name="Fiebig A."/>
        </authorList>
    </citation>
    <scope>NUCLEOTIDE SEQUENCE</scope>
</reference>
<keyword evidence="2" id="KW-0808">Transferase</keyword>
<evidence type="ECO:0000256" key="4">
    <source>
        <dbReference type="SAM" id="MobiDB-lite"/>
    </source>
</evidence>
<evidence type="ECO:0000313" key="6">
    <source>
        <dbReference type="Proteomes" id="UP001189122"/>
    </source>
</evidence>
<comment type="similarity">
    <text evidence="1">Belongs to the plant acyltransferase family.</text>
</comment>
<dbReference type="PANTHER" id="PTHR31642">
    <property type="entry name" value="TRICHOTHECENE 3-O-ACETYLTRANSFERASE"/>
    <property type="match status" value="1"/>
</dbReference>
<gene>
    <name evidence="5" type="ORF">SI7747_05006546</name>
</gene>
<dbReference type="InterPro" id="IPR050317">
    <property type="entry name" value="Plant_Fungal_Acyltransferase"/>
</dbReference>
<dbReference type="Gene3D" id="3.30.559.10">
    <property type="entry name" value="Chloramphenicol acetyltransferase-like domain"/>
    <property type="match status" value="2"/>
</dbReference>
<proteinExistence type="inferred from homology"/>
<dbReference type="AlphaFoldDB" id="A0A7I8IRF2"/>
<dbReference type="EMBL" id="LR743592">
    <property type="protein sequence ID" value="CAA2620377.1"/>
    <property type="molecule type" value="Genomic_DNA"/>
</dbReference>
<feature type="region of interest" description="Disordered" evidence="4">
    <location>
        <begin position="214"/>
        <end position="239"/>
    </location>
</feature>
<keyword evidence="3" id="KW-0012">Acyltransferase</keyword>
<dbReference type="EMBL" id="CACRZD030000005">
    <property type="protein sequence ID" value="CAA6660127.1"/>
    <property type="molecule type" value="Genomic_DNA"/>
</dbReference>
<evidence type="ECO:0000256" key="1">
    <source>
        <dbReference type="ARBA" id="ARBA00009861"/>
    </source>
</evidence>
<dbReference type="SUPFAM" id="SSF52777">
    <property type="entry name" value="CoA-dependent acyltransferases"/>
    <property type="match status" value="1"/>
</dbReference>
<evidence type="ECO:0000313" key="5">
    <source>
        <dbReference type="EMBL" id="CAA2620377.1"/>
    </source>
</evidence>
<evidence type="ECO:0000256" key="2">
    <source>
        <dbReference type="ARBA" id="ARBA00022679"/>
    </source>
</evidence>
<accession>A0A7I8IRF2</accession>